<name>A0A9P6NFZ2_9BASI</name>
<comment type="caution">
    <text evidence="1">The sequence shown here is derived from an EMBL/GenBank/DDBJ whole genome shotgun (WGS) entry which is preliminary data.</text>
</comment>
<keyword evidence="2" id="KW-1185">Reference proteome</keyword>
<proteinExistence type="predicted"/>
<sequence length="221" mass="25054">MSLRSQLAEPPKLLNKSYIVHNLTAARLRGTKSSKKHAEKWWTWVTLSELGEKLLVKSNSTLASHISLRNTGPVKSKPALCEILSWFYSEFHSFEIIIVHTSLDFITYASITVLKFPTSQPMPMDVWMTNIVPKKGHLVQELSMLISEEADIMASADLCYKSPYENASPNEMEFEDVRQNLNRLLIPIELAEHRSPAATFDNSYRGGGQHLGNKWLPQAIE</sequence>
<dbReference type="EMBL" id="MU167323">
    <property type="protein sequence ID" value="KAG0143298.1"/>
    <property type="molecule type" value="Genomic_DNA"/>
</dbReference>
<dbReference type="AlphaFoldDB" id="A0A9P6NFZ2"/>
<evidence type="ECO:0000313" key="1">
    <source>
        <dbReference type="EMBL" id="KAG0143298.1"/>
    </source>
</evidence>
<protein>
    <submittedName>
        <fullName evidence="1">Uncharacterized protein</fullName>
    </submittedName>
</protein>
<evidence type="ECO:0000313" key="2">
    <source>
        <dbReference type="Proteomes" id="UP000886653"/>
    </source>
</evidence>
<reference evidence="1" key="1">
    <citation type="submission" date="2013-11" db="EMBL/GenBank/DDBJ databases">
        <title>Genome sequence of the fusiform rust pathogen reveals effectors for host alternation and coevolution with pine.</title>
        <authorList>
            <consortium name="DOE Joint Genome Institute"/>
            <person name="Smith K."/>
            <person name="Pendleton A."/>
            <person name="Kubisiak T."/>
            <person name="Anderson C."/>
            <person name="Salamov A."/>
            <person name="Aerts A."/>
            <person name="Riley R."/>
            <person name="Clum A."/>
            <person name="Lindquist E."/>
            <person name="Ence D."/>
            <person name="Campbell M."/>
            <person name="Kronenberg Z."/>
            <person name="Feau N."/>
            <person name="Dhillon B."/>
            <person name="Hamelin R."/>
            <person name="Burleigh J."/>
            <person name="Smith J."/>
            <person name="Yandell M."/>
            <person name="Nelson C."/>
            <person name="Grigoriev I."/>
            <person name="Davis J."/>
        </authorList>
    </citation>
    <scope>NUCLEOTIDE SEQUENCE</scope>
    <source>
        <strain evidence="1">G11</strain>
    </source>
</reference>
<accession>A0A9P6NFZ2</accession>
<dbReference type="Proteomes" id="UP000886653">
    <property type="component" value="Unassembled WGS sequence"/>
</dbReference>
<organism evidence="1 2">
    <name type="scientific">Cronartium quercuum f. sp. fusiforme G11</name>
    <dbReference type="NCBI Taxonomy" id="708437"/>
    <lineage>
        <taxon>Eukaryota</taxon>
        <taxon>Fungi</taxon>
        <taxon>Dikarya</taxon>
        <taxon>Basidiomycota</taxon>
        <taxon>Pucciniomycotina</taxon>
        <taxon>Pucciniomycetes</taxon>
        <taxon>Pucciniales</taxon>
        <taxon>Coleosporiaceae</taxon>
        <taxon>Cronartium</taxon>
    </lineage>
</organism>
<gene>
    <name evidence="1" type="ORF">CROQUDRAFT_96498</name>
</gene>